<keyword evidence="14" id="KW-1185">Reference proteome</keyword>
<dbReference type="Gene3D" id="2.60.40.10">
    <property type="entry name" value="Immunoglobulins"/>
    <property type="match status" value="2"/>
</dbReference>
<name>A0A498M052_LABRO</name>
<comment type="caution">
    <text evidence="13">The sequence shown here is derived from an EMBL/GenBank/DDBJ whole genome shotgun (WGS) entry which is preliminary data.</text>
</comment>
<feature type="domain" description="Ig-like" evidence="12">
    <location>
        <begin position="1335"/>
        <end position="1414"/>
    </location>
</feature>
<feature type="region of interest" description="Disordered" evidence="10">
    <location>
        <begin position="713"/>
        <end position="814"/>
    </location>
</feature>
<dbReference type="GO" id="GO:0030307">
    <property type="term" value="P:positive regulation of cell growth"/>
    <property type="evidence" value="ECO:0007669"/>
    <property type="project" value="TreeGrafter"/>
</dbReference>
<dbReference type="STRING" id="84645.A0A498M052"/>
<dbReference type="InterPro" id="IPR016024">
    <property type="entry name" value="ARM-type_fold"/>
</dbReference>
<dbReference type="SMART" id="SM00409">
    <property type="entry name" value="IG"/>
    <property type="match status" value="4"/>
</dbReference>
<keyword evidence="8" id="KW-0325">Glycoprotein</keyword>
<evidence type="ECO:0000256" key="9">
    <source>
        <dbReference type="ARBA" id="ARBA00023319"/>
    </source>
</evidence>
<evidence type="ECO:0000256" key="5">
    <source>
        <dbReference type="ARBA" id="ARBA00022737"/>
    </source>
</evidence>
<dbReference type="Pfam" id="PF14538">
    <property type="entry name" value="Raptor_N"/>
    <property type="match status" value="1"/>
</dbReference>
<evidence type="ECO:0000256" key="7">
    <source>
        <dbReference type="ARBA" id="ARBA00023157"/>
    </source>
</evidence>
<keyword evidence="9" id="KW-0393">Immunoglobulin domain</keyword>
<evidence type="ECO:0000256" key="8">
    <source>
        <dbReference type="ARBA" id="ARBA00023180"/>
    </source>
</evidence>
<evidence type="ECO:0000256" key="2">
    <source>
        <dbReference type="ARBA" id="ARBA00022475"/>
    </source>
</evidence>
<evidence type="ECO:0000256" key="3">
    <source>
        <dbReference type="ARBA" id="ARBA00022574"/>
    </source>
</evidence>
<accession>A0A498M052</accession>
<comment type="subcellular location">
    <subcellularLocation>
        <location evidence="1">Cell membrane</location>
    </subcellularLocation>
</comment>
<dbReference type="PRINTS" id="PR01547">
    <property type="entry name" value="YEAST176DUF"/>
</dbReference>
<dbReference type="EMBL" id="QBIY01012914">
    <property type="protein sequence ID" value="RXN14209.1"/>
    <property type="molecule type" value="Genomic_DNA"/>
</dbReference>
<dbReference type="Proteomes" id="UP000290572">
    <property type="component" value="Unassembled WGS sequence"/>
</dbReference>
<dbReference type="InterPro" id="IPR007110">
    <property type="entry name" value="Ig-like_dom"/>
</dbReference>
<dbReference type="InterPro" id="IPR036179">
    <property type="entry name" value="Ig-like_dom_sf"/>
</dbReference>
<keyword evidence="7" id="KW-1015">Disulfide bond</keyword>
<evidence type="ECO:0000259" key="12">
    <source>
        <dbReference type="PROSITE" id="PS50835"/>
    </source>
</evidence>
<feature type="compositionally biased region" description="Low complexity" evidence="10">
    <location>
        <begin position="614"/>
        <end position="630"/>
    </location>
</feature>
<evidence type="ECO:0000256" key="6">
    <source>
        <dbReference type="ARBA" id="ARBA00023136"/>
    </source>
</evidence>
<sequence>MDAELLHSPVVGLVEEEEVDMTDWNLPLAFMKKRHTEKIEGSKALAQSWRMKDRMKTVSVALVLCLNVGVDPPDVVKTSPCARLECWIDPLSMSPQKALETIGANLQKQYENWQPRARYKQSLDPTVDEVKKLCTSLRRNAKEERVLFHYNGHGVPRPTVNGEIWVFNKNYTQYIPLSIYDLQTWMGSPSIFVYDCSNAGIIVKSFKQFALQREQELEVAAINPNHPLAQMPLPPSMKNCIQLAACEANELLPMNPDLPADLFTSCLTTPIKIALRWFCMQKSAKLVPGVTLDLIEKIPGRLNDRRTPLGELNWIFTAITDTIAWNVLPRDLFQKLFRQDLLVASLFRNFLLAERIMRSYNCTPVSSPRLPPTYMHAMWQAWDLAVDICLSQLPTIIEEGTAFRHSPFFAEQLTAFQVWLTMGVENRNPPEQLPIVLQALSVGIFPYVLKLLQSSARELRPLLVFIWAKILAVDSSCQADLVKDNGHKYFLSVLADPYMPAEHRTMAVFILAVIVNNYNTGQELVVALSHLVVQYESNFCTVALQFMEEEKNYAVPSPANSTGNVTPGRDSPAIPRLRSVNSYTNLRAATTARTLNKSLQNLNLNEEGGPAAFSPGNLSTSSSASSTLGSPDNDEYLLSFETIDKMRRVSSYSSLNSLIGVSFNSVYTQIWRVLLHLAADPFPDVSDLAMKVLNSIAYKATMNARTQRILDSGSLTQSAPASPTSKGTLIHQAGASHRSKRSSSPSSGSPPMPGASSSSLTNEVPKPPVREGPPTRPPYTPTLGGQAPHSQQFPRTRKMFDKGPDQTAEDGDETAAHRSFISVSLQTGLCEWSAKYFAQPVMKIPEEHDLESQVRKEREWRFLRNARVRRQSQRITQRGVTRLDDQIFINRNPGVPSVVKFHPFNPCIAVADKDSICFWDWEKGERLDYFYNGNPRYTRITAMEYLNGHDCSLLLTATDDGALRIWKNFADQRNPEMVTAWQGLSDMLPTTRGLARRVSIYLDRSAGMVVDWEQETGLLMTSGDVRVIRIWDTEREMKVQDIPTGADSCVTSLSCDPQRSLVAAGLGDGSVRVYDRRMGPNECRVMTYREHGAWVVKAHLQKETEGHIISVSVNGDVRFFDPRTPESINILQTVKGLTALDIHPQANLFACGSMNQFIAVYNSNGDVISNIKYYDGFMGQRIGAISCLAFHPYWTNSTDSFYSIPDARVAHSGKYKCAVVTEKRTKDSSVKDLTVKGLQTPVLRVDKLKLREGDVVTAVCTAEGEIGSLTFFFSDESGELYRMTTESQRVEHKLAFTEQTVNMFCYYSIYVGSTIKRSNNSNVIGLHIEELKIKPNIKVNPSKYVIEGDRITFSCSVDISNSTTRIILVHGRTTLSSNMAQEEYSMSVKADDSGEYECISHLGEVDKSSTINITVKELFSMPVLSIHPAEVFEGERFNITCQIHSFASERIQRGDISYSILRDKTPVINSGIAGKASNGEYICIAKAKGIVKESRKVLIKAKVPVEKPLLTVIPVPGNIEEGSVLTLICSIPRGSPPISFWFYGGSGTVIYNTTVQTNSSSYNLSPMKRQHSGNYFCKANNQANVLIMSNKATVEVSLAMWKKALIAVFCMLLVALLVLFIVMRYKAKRGKREMAAELSVKPASPKSDDSLTLSLTNDTHYSDHTVVVKNKESVWSERPPDVADQDSLGSTNEGDIEYTEVVHPQPVDPTRIPLRKGTDTVYSELQTSQGASEHVNHQVLLEYAELNHDLPEPVD</sequence>
<dbReference type="GO" id="GO:0030674">
    <property type="term" value="F:protein-macromolecule adaptor activity"/>
    <property type="evidence" value="ECO:0007669"/>
    <property type="project" value="TreeGrafter"/>
</dbReference>
<dbReference type="FunFam" id="2.60.40.10:FF:000357">
    <property type="entry name" value="Fc receptor like 1"/>
    <property type="match status" value="1"/>
</dbReference>
<feature type="region of interest" description="Disordered" evidence="10">
    <location>
        <begin position="606"/>
        <end position="630"/>
    </location>
</feature>
<dbReference type="PANTHER" id="PTHR12848">
    <property type="entry name" value="REGULATORY-ASSOCIATED PROTEIN OF MTOR"/>
    <property type="match status" value="1"/>
</dbReference>
<feature type="region of interest" description="Disordered" evidence="10">
    <location>
        <begin position="1672"/>
        <end position="1700"/>
    </location>
</feature>
<dbReference type="Gene3D" id="2.130.10.10">
    <property type="entry name" value="YVTN repeat-like/Quinoprotein amine dehydrogenase"/>
    <property type="match status" value="2"/>
</dbReference>
<proteinExistence type="predicted"/>
<dbReference type="FunFam" id="2.130.10.10:FF:000072">
    <property type="entry name" value="Regulatory-associated protein of MTOR, complex 1"/>
    <property type="match status" value="1"/>
</dbReference>
<protein>
    <submittedName>
        <fullName evidence="13">Regulatory-associated of mTOR isoform X2</fullName>
    </submittedName>
</protein>
<keyword evidence="3" id="KW-0853">WD repeat</keyword>
<dbReference type="SMART" id="SM01302">
    <property type="entry name" value="Raptor_N"/>
    <property type="match status" value="1"/>
</dbReference>
<feature type="compositionally biased region" description="Basic and acidic residues" evidence="10">
    <location>
        <begin position="1672"/>
        <end position="1681"/>
    </location>
</feature>
<dbReference type="GO" id="GO:0071230">
    <property type="term" value="P:cellular response to amino acid stimulus"/>
    <property type="evidence" value="ECO:0007669"/>
    <property type="project" value="TreeGrafter"/>
</dbReference>
<keyword evidence="6 11" id="KW-0472">Membrane</keyword>
<dbReference type="GO" id="GO:0005737">
    <property type="term" value="C:cytoplasm"/>
    <property type="evidence" value="ECO:0007669"/>
    <property type="project" value="TreeGrafter"/>
</dbReference>
<dbReference type="SMART" id="SM00320">
    <property type="entry name" value="WD40"/>
    <property type="match status" value="6"/>
</dbReference>
<feature type="domain" description="Ig-like" evidence="12">
    <location>
        <begin position="1508"/>
        <end position="1595"/>
    </location>
</feature>
<gene>
    <name evidence="13" type="ORF">ROHU_009128</name>
</gene>
<feature type="transmembrane region" description="Helical" evidence="11">
    <location>
        <begin position="1604"/>
        <end position="1623"/>
    </location>
</feature>
<organism evidence="13 14">
    <name type="scientific">Labeo rohita</name>
    <name type="common">Indian major carp</name>
    <name type="synonym">Cyprinus rohita</name>
    <dbReference type="NCBI Taxonomy" id="84645"/>
    <lineage>
        <taxon>Eukaryota</taxon>
        <taxon>Metazoa</taxon>
        <taxon>Chordata</taxon>
        <taxon>Craniata</taxon>
        <taxon>Vertebrata</taxon>
        <taxon>Euteleostomi</taxon>
        <taxon>Actinopterygii</taxon>
        <taxon>Neopterygii</taxon>
        <taxon>Teleostei</taxon>
        <taxon>Ostariophysi</taxon>
        <taxon>Cypriniformes</taxon>
        <taxon>Cyprinidae</taxon>
        <taxon>Labeoninae</taxon>
        <taxon>Labeonini</taxon>
        <taxon>Labeo</taxon>
    </lineage>
</organism>
<dbReference type="GO" id="GO:0005886">
    <property type="term" value="C:plasma membrane"/>
    <property type="evidence" value="ECO:0007669"/>
    <property type="project" value="UniProtKB-SubCell"/>
</dbReference>
<dbReference type="SUPFAM" id="SSF48371">
    <property type="entry name" value="ARM repeat"/>
    <property type="match status" value="1"/>
</dbReference>
<feature type="compositionally biased region" description="Polar residues" evidence="10">
    <location>
        <begin position="713"/>
        <end position="727"/>
    </location>
</feature>
<evidence type="ECO:0000256" key="11">
    <source>
        <dbReference type="SAM" id="Phobius"/>
    </source>
</evidence>
<dbReference type="PANTHER" id="PTHR12848:SF16">
    <property type="entry name" value="REGULATORY-ASSOCIATED PROTEIN OF MTOR"/>
    <property type="match status" value="1"/>
</dbReference>
<keyword evidence="2" id="KW-1003">Cell membrane</keyword>
<dbReference type="InterPro" id="IPR001680">
    <property type="entry name" value="WD40_rpt"/>
</dbReference>
<dbReference type="InterPro" id="IPR003599">
    <property type="entry name" value="Ig_sub"/>
</dbReference>
<dbReference type="SUPFAM" id="SSF48726">
    <property type="entry name" value="Immunoglobulin"/>
    <property type="match status" value="2"/>
</dbReference>
<dbReference type="InterPro" id="IPR036322">
    <property type="entry name" value="WD40_repeat_dom_sf"/>
</dbReference>
<dbReference type="PROSITE" id="PS50835">
    <property type="entry name" value="IG_LIKE"/>
    <property type="match status" value="2"/>
</dbReference>
<evidence type="ECO:0000256" key="4">
    <source>
        <dbReference type="ARBA" id="ARBA00022729"/>
    </source>
</evidence>
<feature type="region of interest" description="Disordered" evidence="10">
    <location>
        <begin position="555"/>
        <end position="576"/>
    </location>
</feature>
<dbReference type="GO" id="GO:0038202">
    <property type="term" value="P:TORC1 signaling"/>
    <property type="evidence" value="ECO:0007669"/>
    <property type="project" value="TreeGrafter"/>
</dbReference>
<dbReference type="FunFam" id="2.130.10.10:FF:000137">
    <property type="entry name" value="Regulatory-associated protein of mTOR isoform 1"/>
    <property type="match status" value="1"/>
</dbReference>
<keyword evidence="11" id="KW-0812">Transmembrane</keyword>
<evidence type="ECO:0000313" key="13">
    <source>
        <dbReference type="EMBL" id="RXN14209.1"/>
    </source>
</evidence>
<dbReference type="Pfam" id="PF13927">
    <property type="entry name" value="Ig_3"/>
    <property type="match status" value="1"/>
</dbReference>
<evidence type="ECO:0000256" key="1">
    <source>
        <dbReference type="ARBA" id="ARBA00004236"/>
    </source>
</evidence>
<dbReference type="SUPFAM" id="SSF50978">
    <property type="entry name" value="WD40 repeat-like"/>
    <property type="match status" value="1"/>
</dbReference>
<keyword evidence="11" id="KW-1133">Transmembrane helix</keyword>
<dbReference type="GO" id="GO:0031931">
    <property type="term" value="C:TORC1 complex"/>
    <property type="evidence" value="ECO:0007669"/>
    <property type="project" value="InterPro"/>
</dbReference>
<dbReference type="InterPro" id="IPR015943">
    <property type="entry name" value="WD40/YVTN_repeat-like_dom_sf"/>
</dbReference>
<dbReference type="InterPro" id="IPR029347">
    <property type="entry name" value="Raptor_N"/>
</dbReference>
<reference evidence="13 14" key="1">
    <citation type="submission" date="2018-03" db="EMBL/GenBank/DDBJ databases">
        <title>Draft genome sequence of Rohu Carp (Labeo rohita).</title>
        <authorList>
            <person name="Das P."/>
            <person name="Kushwaha B."/>
            <person name="Joshi C.G."/>
            <person name="Kumar D."/>
            <person name="Nagpure N.S."/>
            <person name="Sahoo L."/>
            <person name="Das S.P."/>
            <person name="Bit A."/>
            <person name="Patnaik S."/>
            <person name="Meher P.K."/>
            <person name="Jayasankar P."/>
            <person name="Koringa P.G."/>
            <person name="Patel N.V."/>
            <person name="Hinsu A.T."/>
            <person name="Kumar R."/>
            <person name="Pandey M."/>
            <person name="Agarwal S."/>
            <person name="Srivastava S."/>
            <person name="Singh M."/>
            <person name="Iquebal M.A."/>
            <person name="Jaiswal S."/>
            <person name="Angadi U.B."/>
            <person name="Kumar N."/>
            <person name="Raza M."/>
            <person name="Shah T.M."/>
            <person name="Rai A."/>
            <person name="Jena J.K."/>
        </authorList>
    </citation>
    <scope>NUCLEOTIDE SEQUENCE [LARGE SCALE GENOMIC DNA]</scope>
    <source>
        <strain evidence="13">DASCIFA01</strain>
        <tissue evidence="13">Testis</tissue>
    </source>
</reference>
<evidence type="ECO:0000313" key="14">
    <source>
        <dbReference type="Proteomes" id="UP000290572"/>
    </source>
</evidence>
<keyword evidence="5" id="KW-0677">Repeat</keyword>
<evidence type="ECO:0000256" key="10">
    <source>
        <dbReference type="SAM" id="MobiDB-lite"/>
    </source>
</evidence>
<dbReference type="GO" id="GO:0009267">
    <property type="term" value="P:cellular response to starvation"/>
    <property type="evidence" value="ECO:0007669"/>
    <property type="project" value="TreeGrafter"/>
</dbReference>
<dbReference type="InterPro" id="IPR013783">
    <property type="entry name" value="Ig-like_fold"/>
</dbReference>
<dbReference type="Pfam" id="PF00400">
    <property type="entry name" value="WD40"/>
    <property type="match status" value="1"/>
</dbReference>
<dbReference type="GO" id="GO:0010506">
    <property type="term" value="P:regulation of autophagy"/>
    <property type="evidence" value="ECO:0007669"/>
    <property type="project" value="TreeGrafter"/>
</dbReference>
<dbReference type="InterPro" id="IPR004083">
    <property type="entry name" value="Raptor"/>
</dbReference>
<feature type="compositionally biased region" description="Pro residues" evidence="10">
    <location>
        <begin position="765"/>
        <end position="780"/>
    </location>
</feature>
<keyword evidence="4" id="KW-0732">Signal</keyword>